<dbReference type="PATRIC" id="fig|1454001.3.peg.3967"/>
<evidence type="ECO:0000313" key="2">
    <source>
        <dbReference type="Proteomes" id="UP000020218"/>
    </source>
</evidence>
<gene>
    <name evidence="1" type="ORF">AW08_03932</name>
</gene>
<keyword evidence="2" id="KW-1185">Reference proteome</keyword>
<dbReference type="Proteomes" id="UP000020218">
    <property type="component" value="Unassembled WGS sequence"/>
</dbReference>
<sequence length="103" mass="11162">MTHFKIASLRLARNEQQSEGGFLAIFESLRQAYDIAVEMRIPDGISAVGPLYAQFLARGQAFTPALQVLARVDEACGVLADEAGRQRAADLRQQIEATQGGQA</sequence>
<reference evidence="1" key="1">
    <citation type="submission" date="2014-02" db="EMBL/GenBank/DDBJ databases">
        <title>Expanding our view of genomic diversity in Candidatus Accumulibacter clades.</title>
        <authorList>
            <person name="Skennerton C.T."/>
            <person name="Barr J.J."/>
            <person name="Slater F.R."/>
            <person name="Bond P.L."/>
            <person name="Tyson G.W."/>
        </authorList>
    </citation>
    <scope>NUCLEOTIDE SEQUENCE [LARGE SCALE GENOMIC DNA]</scope>
</reference>
<name>A0A011MMC3_9PROT</name>
<comment type="caution">
    <text evidence="1">The sequence shown here is derived from an EMBL/GenBank/DDBJ whole genome shotgun (WGS) entry which is preliminary data.</text>
</comment>
<dbReference type="EMBL" id="JFAX01000057">
    <property type="protein sequence ID" value="EXI63666.1"/>
    <property type="molecule type" value="Genomic_DNA"/>
</dbReference>
<proteinExistence type="predicted"/>
<organism evidence="1 2">
    <name type="scientific">Candidatus Accumulibacter adjunctus</name>
    <dbReference type="NCBI Taxonomy" id="1454001"/>
    <lineage>
        <taxon>Bacteria</taxon>
        <taxon>Pseudomonadati</taxon>
        <taxon>Pseudomonadota</taxon>
        <taxon>Betaproteobacteria</taxon>
        <taxon>Candidatus Accumulibacter</taxon>
    </lineage>
</organism>
<accession>A0A011MMC3</accession>
<protein>
    <submittedName>
        <fullName evidence="1">Uncharacterized protein</fullName>
    </submittedName>
</protein>
<evidence type="ECO:0000313" key="1">
    <source>
        <dbReference type="EMBL" id="EXI63666.1"/>
    </source>
</evidence>
<dbReference type="AlphaFoldDB" id="A0A011MMC3"/>